<dbReference type="PROSITE" id="PS50977">
    <property type="entry name" value="HTH_TETR_2"/>
    <property type="match status" value="1"/>
</dbReference>
<dbReference type="InterPro" id="IPR009057">
    <property type="entry name" value="Homeodomain-like_sf"/>
</dbReference>
<dbReference type="AlphaFoldDB" id="A0A3T1D6W1"/>
<sequence length="181" mass="20896">MDPRVIRTRKMLIDALIELVIEKGYEPVTVRDIVVRAHINRSTFYLHFQDKKDILDEMTNEVLTDLKQSMANPPAFNLTDAMKDFRVLNKPIESAVKLFSHVQNYSALYAKMLPEVHFRDQVLRTIKNQLPSTPTEEIVIDFVTNGIVGIMLYWLNNGMKESVEEISLEQTKLALAIESFK</sequence>
<dbReference type="InterPro" id="IPR050624">
    <property type="entry name" value="HTH-type_Tx_Regulator"/>
</dbReference>
<dbReference type="GO" id="GO:0003677">
    <property type="term" value="F:DNA binding"/>
    <property type="evidence" value="ECO:0007669"/>
    <property type="project" value="UniProtKB-UniRule"/>
</dbReference>
<dbReference type="PANTHER" id="PTHR43479:SF7">
    <property type="entry name" value="TETR-FAMILY TRANSCRIPTIONAL REGULATOR"/>
    <property type="match status" value="1"/>
</dbReference>
<evidence type="ECO:0000313" key="5">
    <source>
        <dbReference type="Proteomes" id="UP000289856"/>
    </source>
</evidence>
<dbReference type="Gene3D" id="1.10.357.10">
    <property type="entry name" value="Tetracycline Repressor, domain 2"/>
    <property type="match status" value="1"/>
</dbReference>
<dbReference type="PRINTS" id="PR00455">
    <property type="entry name" value="HTHTETR"/>
</dbReference>
<dbReference type="Pfam" id="PF00440">
    <property type="entry name" value="TetR_N"/>
    <property type="match status" value="1"/>
</dbReference>
<dbReference type="KEGG" id="cohn:KCTCHS21_31880"/>
<dbReference type="Pfam" id="PF14278">
    <property type="entry name" value="TetR_C_8"/>
    <property type="match status" value="1"/>
</dbReference>
<keyword evidence="1 2" id="KW-0238">DNA-binding</keyword>
<gene>
    <name evidence="4" type="ORF">KCTCHS21_31880</name>
</gene>
<dbReference type="SUPFAM" id="SSF46689">
    <property type="entry name" value="Homeodomain-like"/>
    <property type="match status" value="1"/>
</dbReference>
<evidence type="ECO:0000256" key="2">
    <source>
        <dbReference type="PROSITE-ProRule" id="PRU00335"/>
    </source>
</evidence>
<reference evidence="4 5" key="1">
    <citation type="submission" date="2019-01" db="EMBL/GenBank/DDBJ databases">
        <title>Complete genome sequence of Cohnella hallensis HS21 isolated from Korean fir (Abies koreana) rhizospheric soil.</title>
        <authorList>
            <person name="Jiang L."/>
            <person name="Kang S.W."/>
            <person name="Kim S."/>
            <person name="Jung J."/>
            <person name="Kim C.Y."/>
            <person name="Kim D.H."/>
            <person name="Kim S.W."/>
            <person name="Lee J."/>
        </authorList>
    </citation>
    <scope>NUCLEOTIDE SEQUENCE [LARGE SCALE GENOMIC DNA]</scope>
    <source>
        <strain evidence="4 5">HS21</strain>
    </source>
</reference>
<proteinExistence type="predicted"/>
<dbReference type="PANTHER" id="PTHR43479">
    <property type="entry name" value="ACREF/ENVCD OPERON REPRESSOR-RELATED"/>
    <property type="match status" value="1"/>
</dbReference>
<feature type="domain" description="HTH tetR-type" evidence="3">
    <location>
        <begin position="6"/>
        <end position="66"/>
    </location>
</feature>
<dbReference type="InterPro" id="IPR001647">
    <property type="entry name" value="HTH_TetR"/>
</dbReference>
<evidence type="ECO:0000313" key="4">
    <source>
        <dbReference type="EMBL" id="BBI33789.1"/>
    </source>
</evidence>
<evidence type="ECO:0000256" key="1">
    <source>
        <dbReference type="ARBA" id="ARBA00023125"/>
    </source>
</evidence>
<organism evidence="4 5">
    <name type="scientific">Cohnella abietis</name>
    <dbReference type="NCBI Taxonomy" id="2507935"/>
    <lineage>
        <taxon>Bacteria</taxon>
        <taxon>Bacillati</taxon>
        <taxon>Bacillota</taxon>
        <taxon>Bacilli</taxon>
        <taxon>Bacillales</taxon>
        <taxon>Paenibacillaceae</taxon>
        <taxon>Cohnella</taxon>
    </lineage>
</organism>
<protein>
    <submittedName>
        <fullName evidence="4">TetR family transcriptional regulator</fullName>
    </submittedName>
</protein>
<accession>A0A3T1D6W1</accession>
<feature type="DNA-binding region" description="H-T-H motif" evidence="2">
    <location>
        <begin position="29"/>
        <end position="48"/>
    </location>
</feature>
<name>A0A3T1D6W1_9BACL</name>
<dbReference type="OrthoDB" id="9810250at2"/>
<dbReference type="InterPro" id="IPR039532">
    <property type="entry name" value="TetR_C_Firmicutes"/>
</dbReference>
<dbReference type="Proteomes" id="UP000289856">
    <property type="component" value="Chromosome"/>
</dbReference>
<dbReference type="EMBL" id="AP019400">
    <property type="protein sequence ID" value="BBI33789.1"/>
    <property type="molecule type" value="Genomic_DNA"/>
</dbReference>
<evidence type="ECO:0000259" key="3">
    <source>
        <dbReference type="PROSITE" id="PS50977"/>
    </source>
</evidence>
<keyword evidence="5" id="KW-1185">Reference proteome</keyword>